<feature type="compositionally biased region" description="Basic and acidic residues" evidence="1">
    <location>
        <begin position="7"/>
        <end position="47"/>
    </location>
</feature>
<dbReference type="EMBL" id="LGUT01002124">
    <property type="protein sequence ID" value="KOG87614.1"/>
    <property type="molecule type" value="Genomic_DNA"/>
</dbReference>
<comment type="caution">
    <text evidence="2">The sequence shown here is derived from an EMBL/GenBank/DDBJ whole genome shotgun (WGS) entry which is preliminary data.</text>
</comment>
<accession>A0ABR5J2M2</accession>
<feature type="compositionally biased region" description="Basic and acidic residues" evidence="1">
    <location>
        <begin position="59"/>
        <end position="77"/>
    </location>
</feature>
<evidence type="ECO:0000313" key="3">
    <source>
        <dbReference type="Proteomes" id="UP000037020"/>
    </source>
</evidence>
<gene>
    <name evidence="2" type="ORF">ADK38_24455</name>
</gene>
<sequence>MSHGKNMSHEKHEHRHEPREHASRTPPERTPHEHKPPEHKPHGHAETAAEEVIDEVEDAEARGPLAEEEREAEKGGEAADTLTPSPKAQEDVQNT</sequence>
<feature type="compositionally biased region" description="Polar residues" evidence="1">
    <location>
        <begin position="82"/>
        <end position="95"/>
    </location>
</feature>
<name>A0ABR5J2M2_9ACTN</name>
<evidence type="ECO:0000256" key="1">
    <source>
        <dbReference type="SAM" id="MobiDB-lite"/>
    </source>
</evidence>
<feature type="compositionally biased region" description="Acidic residues" evidence="1">
    <location>
        <begin position="48"/>
        <end position="58"/>
    </location>
</feature>
<dbReference type="Proteomes" id="UP000037020">
    <property type="component" value="Unassembled WGS sequence"/>
</dbReference>
<protein>
    <submittedName>
        <fullName evidence="2">Uncharacterized protein</fullName>
    </submittedName>
</protein>
<organism evidence="2 3">
    <name type="scientific">Streptomyces varsoviensis</name>
    <dbReference type="NCBI Taxonomy" id="67373"/>
    <lineage>
        <taxon>Bacteria</taxon>
        <taxon>Bacillati</taxon>
        <taxon>Actinomycetota</taxon>
        <taxon>Actinomycetes</taxon>
        <taxon>Kitasatosporales</taxon>
        <taxon>Streptomycetaceae</taxon>
        <taxon>Streptomyces</taxon>
    </lineage>
</organism>
<proteinExistence type="predicted"/>
<evidence type="ECO:0000313" key="2">
    <source>
        <dbReference type="EMBL" id="KOG87614.1"/>
    </source>
</evidence>
<reference evidence="2 3" key="1">
    <citation type="submission" date="2015-07" db="EMBL/GenBank/DDBJ databases">
        <authorList>
            <person name="Ju K.-S."/>
            <person name="Doroghazi J.R."/>
            <person name="Metcalf W.W."/>
        </authorList>
    </citation>
    <scope>NUCLEOTIDE SEQUENCE [LARGE SCALE GENOMIC DNA]</scope>
    <source>
        <strain evidence="2 3">NRRL B-3589</strain>
    </source>
</reference>
<feature type="region of interest" description="Disordered" evidence="1">
    <location>
        <begin position="1"/>
        <end position="95"/>
    </location>
</feature>
<keyword evidence="3" id="KW-1185">Reference proteome</keyword>
<dbReference type="RefSeq" id="WP_048832333.1">
    <property type="nucleotide sequence ID" value="NZ_JBIRHZ010000004.1"/>
</dbReference>